<evidence type="ECO:0000313" key="3">
    <source>
        <dbReference type="Proteomes" id="UP000028705"/>
    </source>
</evidence>
<dbReference type="SUPFAM" id="SSF159888">
    <property type="entry name" value="YdhG-like"/>
    <property type="match status" value="1"/>
</dbReference>
<sequence length="151" mass="17536">MQIPADSIEDYLSKIPEERHEVFKGLFDAIHDNLPDGFEQVMNYGMIGWAVPLETYPAGYHCALGSPLPFINLASQKNFIALYHMGIYAKPDLLEWFVSEFPKYSKRKLDMGKSCVRFKKMDDIPFKLIAELSKKMTVEDWISIYESNFKR</sequence>
<feature type="domain" description="YdhG-like" evidence="1">
    <location>
        <begin position="20"/>
        <end position="135"/>
    </location>
</feature>
<organism evidence="2 3">
    <name type="scientific">Chryseobacterium soli</name>
    <dbReference type="NCBI Taxonomy" id="445961"/>
    <lineage>
        <taxon>Bacteria</taxon>
        <taxon>Pseudomonadati</taxon>
        <taxon>Bacteroidota</taxon>
        <taxon>Flavobacteriia</taxon>
        <taxon>Flavobacteriales</taxon>
        <taxon>Weeksellaceae</taxon>
        <taxon>Chryseobacterium group</taxon>
        <taxon>Chryseobacterium</taxon>
    </lineage>
</organism>
<evidence type="ECO:0000313" key="2">
    <source>
        <dbReference type="EMBL" id="KFF10133.1"/>
    </source>
</evidence>
<gene>
    <name evidence="2" type="ORF">IW15_21595</name>
</gene>
<keyword evidence="3" id="KW-1185">Reference proteome</keyword>
<evidence type="ECO:0000259" key="1">
    <source>
        <dbReference type="Pfam" id="PF08818"/>
    </source>
</evidence>
<dbReference type="Pfam" id="PF08818">
    <property type="entry name" value="DUF1801"/>
    <property type="match status" value="1"/>
</dbReference>
<protein>
    <recommendedName>
        <fullName evidence="1">YdhG-like domain-containing protein</fullName>
    </recommendedName>
</protein>
<dbReference type="RefSeq" id="WP_034715329.1">
    <property type="nucleotide sequence ID" value="NZ_JPRH01000013.1"/>
</dbReference>
<proteinExistence type="predicted"/>
<dbReference type="EMBL" id="JPRH01000013">
    <property type="protein sequence ID" value="KFF10133.1"/>
    <property type="molecule type" value="Genomic_DNA"/>
</dbReference>
<dbReference type="Proteomes" id="UP000028705">
    <property type="component" value="Unassembled WGS sequence"/>
</dbReference>
<reference evidence="2 3" key="1">
    <citation type="submission" date="2014-07" db="EMBL/GenBank/DDBJ databases">
        <title>Genome of Chryseobacterium soli DSM 19298.</title>
        <authorList>
            <person name="Stropko S.J."/>
            <person name="Pipes S.E."/>
            <person name="Newman J."/>
        </authorList>
    </citation>
    <scope>NUCLEOTIDE SEQUENCE [LARGE SCALE GENOMIC DNA]</scope>
    <source>
        <strain evidence="2 3">DSM 19298</strain>
    </source>
</reference>
<name>A0A086A0B9_9FLAO</name>
<dbReference type="InterPro" id="IPR014922">
    <property type="entry name" value="YdhG-like"/>
</dbReference>
<dbReference type="OrthoDB" id="9813231at2"/>
<accession>A0A086A0B9</accession>
<dbReference type="STRING" id="445961.IW15_21595"/>
<dbReference type="Gene3D" id="3.90.1150.200">
    <property type="match status" value="1"/>
</dbReference>
<dbReference type="eggNOG" id="COG5646">
    <property type="taxonomic scope" value="Bacteria"/>
</dbReference>
<comment type="caution">
    <text evidence="2">The sequence shown here is derived from an EMBL/GenBank/DDBJ whole genome shotgun (WGS) entry which is preliminary data.</text>
</comment>
<dbReference type="AlphaFoldDB" id="A0A086A0B9"/>